<dbReference type="SMART" id="SM00179">
    <property type="entry name" value="EGF_CA"/>
    <property type="match status" value="9"/>
</dbReference>
<feature type="domain" description="TB" evidence="11">
    <location>
        <begin position="216"/>
        <end position="268"/>
    </location>
</feature>
<sequence length="955" mass="102945">MNGGRCVGRDECWCPSNSTGKFCHLPAPSLEKKQGGRGELCVFLSAELFTVLNCIPGPAGSCAASTVPAADPEPCPCLPARRDGRSVPTPAWRETPDLLLLSLQCTNPLPGLTRLEDCCGSVGLFWGLCCLCPSLFAFFPAHPVVENGQVECPQGYKRLNRSHCQDINECLMQGLCKDAECLNTRGSFRCTCRPGTMLDPSRSHCISDKAVSMEQGLCYRSAAGGVCSFPLSHRITQQICCCSRVGKGWGKNCEACPVPGSEAFKEICPAGHGYTYSSSDIRLSMRKAEAEELPLSLEEQRESSNWTLDWTARRQQLQDSLRGSILQALPHPGITAGEGRTLWSYRLLGQDFWLLTDEDECLQDPCAGKGRCVNSVGSYLCLCYSGYTLVVSESKQSSLPCACTRGCPGRDLPGVAGAGASLCAVFFCLADVDECEDPAVQCRGGECRNTPGSYECHCPAGFELLNGTVCQGTNPSLQPPGSGAVAKCPVRDRGEEQDIPQGWVGGSDSAPSADVNECLNSEICSPNGECLNSHGSYFCICAPGFSNTAGGVSCQDVDECADKSRCSQGQCLNTEGSYRCLCENGFKHSQETDDCVDIDECANETLCGSHGFCENSEGSFRCLCDRGYESSASGHYCNPRHRQEPCCYYHIGDVHLCDSVLAKNVTKQECCCTVGAAWGDNCETYPCPIYQEVCPLGKGYVPQEDLLSGKVSFTDMDECETFGSEFCRNGQCLNTVPGYKCFCRTGYFYDPSRLECVDQDECQNEVYCINGECLNTDGSYHCFCSLPLVLDATGNRCVNLSGREYEIHLDVCWQTVSDYICQDLLHGEQTTYTECCCRLGEAWGQNCALCPHRASGERGSTGKHPTVHSEGAPIEGVGAPSTETLGHVTPLPHPPLLLLADINECDEVGGPAPLCQGGTCENTEGSYRCRCSPGYVALAQPHHCVPHTAQSPAAA</sequence>
<feature type="domain" description="EGF-like" evidence="10">
    <location>
        <begin position="514"/>
        <end position="555"/>
    </location>
</feature>
<gene>
    <name evidence="12" type="primary">LTBP2</name>
</gene>
<accession>A0A493TQ15</accession>
<keyword evidence="8" id="KW-0325">Glycoprotein</keyword>
<keyword evidence="6" id="KW-0106">Calcium</keyword>
<feature type="domain" description="TB" evidence="11">
    <location>
        <begin position="647"/>
        <end position="688"/>
    </location>
</feature>
<dbReference type="InterPro" id="IPR018097">
    <property type="entry name" value="EGF_Ca-bd_CS"/>
</dbReference>
<dbReference type="Pfam" id="PF07645">
    <property type="entry name" value="EGF_CA"/>
    <property type="match status" value="9"/>
</dbReference>
<evidence type="ECO:0000256" key="7">
    <source>
        <dbReference type="ARBA" id="ARBA00023157"/>
    </source>
</evidence>
<dbReference type="PANTHER" id="PTHR24039">
    <property type="entry name" value="FIBRILLIN-RELATED"/>
    <property type="match status" value="1"/>
</dbReference>
<keyword evidence="3 9" id="KW-0245">EGF-like domain</keyword>
<dbReference type="SUPFAM" id="SSF57581">
    <property type="entry name" value="TB module/8-cys domain"/>
    <property type="match status" value="4"/>
</dbReference>
<dbReference type="SUPFAM" id="SSF57184">
    <property type="entry name" value="Growth factor receptor domain"/>
    <property type="match status" value="2"/>
</dbReference>
<dbReference type="InterPro" id="IPR049883">
    <property type="entry name" value="NOTCH1_EGF-like"/>
</dbReference>
<evidence type="ECO:0000256" key="8">
    <source>
        <dbReference type="ARBA" id="ARBA00023180"/>
    </source>
</evidence>
<feature type="disulfide bond" evidence="9">
    <location>
        <begin position="14"/>
        <end position="23"/>
    </location>
</feature>
<dbReference type="InterPro" id="IPR001881">
    <property type="entry name" value="EGF-like_Ca-bd_dom"/>
</dbReference>
<organism evidence="12 13">
    <name type="scientific">Anas platyrhynchos platyrhynchos</name>
    <name type="common">Northern mallard</name>
    <dbReference type="NCBI Taxonomy" id="8840"/>
    <lineage>
        <taxon>Eukaryota</taxon>
        <taxon>Metazoa</taxon>
        <taxon>Chordata</taxon>
        <taxon>Craniata</taxon>
        <taxon>Vertebrata</taxon>
        <taxon>Euteleostomi</taxon>
        <taxon>Archelosauria</taxon>
        <taxon>Archosauria</taxon>
        <taxon>Dinosauria</taxon>
        <taxon>Saurischia</taxon>
        <taxon>Theropoda</taxon>
        <taxon>Coelurosauria</taxon>
        <taxon>Aves</taxon>
        <taxon>Neognathae</taxon>
        <taxon>Galloanserae</taxon>
        <taxon>Anseriformes</taxon>
        <taxon>Anatidae</taxon>
        <taxon>Anatinae</taxon>
        <taxon>Anas</taxon>
    </lineage>
</organism>
<reference evidence="12" key="2">
    <citation type="submission" date="2025-08" db="UniProtKB">
        <authorList>
            <consortium name="Ensembl"/>
        </authorList>
    </citation>
    <scope>IDENTIFICATION</scope>
</reference>
<dbReference type="PROSITE" id="PS01186">
    <property type="entry name" value="EGF_2"/>
    <property type="match status" value="6"/>
</dbReference>
<dbReference type="Pfam" id="PF00683">
    <property type="entry name" value="TB"/>
    <property type="match status" value="3"/>
</dbReference>
<evidence type="ECO:0000256" key="1">
    <source>
        <dbReference type="ARBA" id="ARBA00004498"/>
    </source>
</evidence>
<keyword evidence="7 9" id="KW-1015">Disulfide bond</keyword>
<dbReference type="InterPro" id="IPR000742">
    <property type="entry name" value="EGF"/>
</dbReference>
<keyword evidence="5" id="KW-0677">Repeat</keyword>
<dbReference type="InterPro" id="IPR036773">
    <property type="entry name" value="TB_dom_sf"/>
</dbReference>
<feature type="domain" description="EGF-like" evidence="10">
    <location>
        <begin position="715"/>
        <end position="757"/>
    </location>
</feature>
<dbReference type="GeneTree" id="ENSGT00940000160884"/>
<reference evidence="12" key="3">
    <citation type="submission" date="2025-09" db="UniProtKB">
        <authorList>
            <consortium name="Ensembl"/>
        </authorList>
    </citation>
    <scope>IDENTIFICATION</scope>
</reference>
<dbReference type="Gene3D" id="3.90.290.10">
    <property type="entry name" value="TGF-beta binding (TB) domain"/>
    <property type="match status" value="4"/>
</dbReference>
<feature type="domain" description="EGF-like" evidence="10">
    <location>
        <begin position="901"/>
        <end position="945"/>
    </location>
</feature>
<evidence type="ECO:0000259" key="10">
    <source>
        <dbReference type="PROSITE" id="PS50026"/>
    </source>
</evidence>
<dbReference type="PROSITE" id="PS51364">
    <property type="entry name" value="TB"/>
    <property type="match status" value="4"/>
</dbReference>
<keyword evidence="13" id="KW-1185">Reference proteome</keyword>
<feature type="domain" description="EGF-like" evidence="10">
    <location>
        <begin position="1"/>
        <end position="24"/>
    </location>
</feature>
<proteinExistence type="predicted"/>
<dbReference type="AlphaFoldDB" id="A0A493TQ15"/>
<dbReference type="InterPro" id="IPR009030">
    <property type="entry name" value="Growth_fac_rcpt_cys_sf"/>
</dbReference>
<reference evidence="12 13" key="1">
    <citation type="submission" date="2017-10" db="EMBL/GenBank/DDBJ databases">
        <title>A new Pekin duck reference genome.</title>
        <authorList>
            <person name="Hou Z.-C."/>
            <person name="Zhou Z.-K."/>
            <person name="Zhu F."/>
            <person name="Hou S.-S."/>
        </authorList>
    </citation>
    <scope>NUCLEOTIDE SEQUENCE [LARGE SCALE GENOMIC DNA]</scope>
</reference>
<dbReference type="PROSITE" id="PS01187">
    <property type="entry name" value="EGF_CA"/>
    <property type="match status" value="5"/>
</dbReference>
<feature type="domain" description="EGF-like" evidence="10">
    <location>
        <begin position="166"/>
        <end position="206"/>
    </location>
</feature>
<dbReference type="SUPFAM" id="SSF57196">
    <property type="entry name" value="EGF/Laminin"/>
    <property type="match status" value="3"/>
</dbReference>
<feature type="domain" description="EGF-like" evidence="10">
    <location>
        <begin position="597"/>
        <end position="638"/>
    </location>
</feature>
<dbReference type="InterPro" id="IPR000152">
    <property type="entry name" value="EGF-type_Asp/Asn_hydroxyl_site"/>
</dbReference>
<evidence type="ECO:0000256" key="6">
    <source>
        <dbReference type="ARBA" id="ARBA00022837"/>
    </source>
</evidence>
<name>A0A493TQ15_ANAPP</name>
<dbReference type="Proteomes" id="UP000016666">
    <property type="component" value="Chromosome 5"/>
</dbReference>
<evidence type="ECO:0000256" key="2">
    <source>
        <dbReference type="ARBA" id="ARBA00022530"/>
    </source>
</evidence>
<dbReference type="PROSITE" id="PS50026">
    <property type="entry name" value="EGF_3"/>
    <property type="match status" value="10"/>
</dbReference>
<keyword evidence="4" id="KW-0732">Signal</keyword>
<protein>
    <submittedName>
        <fullName evidence="12">Latent transforming growth factor beta binding protein 2</fullName>
    </submittedName>
</protein>
<feature type="domain" description="EGF-like" evidence="10">
    <location>
        <begin position="357"/>
        <end position="393"/>
    </location>
</feature>
<dbReference type="GO" id="GO:0019838">
    <property type="term" value="F:growth factor binding"/>
    <property type="evidence" value="ECO:0007669"/>
    <property type="project" value="UniProtKB-KW"/>
</dbReference>
<feature type="domain" description="TB" evidence="11">
    <location>
        <begin position="810"/>
        <end position="855"/>
    </location>
</feature>
<dbReference type="PROSITE" id="PS00010">
    <property type="entry name" value="ASX_HYDROXYL"/>
    <property type="match status" value="9"/>
</dbReference>
<feature type="domain" description="EGF-like" evidence="10">
    <location>
        <begin position="758"/>
        <end position="798"/>
    </location>
</feature>
<evidence type="ECO:0000313" key="12">
    <source>
        <dbReference type="Ensembl" id="ENSAPLP00000027956.1"/>
    </source>
</evidence>
<keyword evidence="2" id="KW-0272">Extracellular matrix</keyword>
<feature type="domain" description="TB" evidence="11">
    <location>
        <begin position="89"/>
        <end position="133"/>
    </location>
</feature>
<evidence type="ECO:0000259" key="11">
    <source>
        <dbReference type="PROSITE" id="PS51364"/>
    </source>
</evidence>
<feature type="domain" description="EGF-like" evidence="10">
    <location>
        <begin position="431"/>
        <end position="471"/>
    </location>
</feature>
<dbReference type="Ensembl" id="ENSAPLT00000028475.1">
    <property type="protein sequence ID" value="ENSAPLP00000027956.1"/>
    <property type="gene ID" value="ENSAPLG00000015140.2"/>
</dbReference>
<dbReference type="SMART" id="SM00181">
    <property type="entry name" value="EGF"/>
    <property type="match status" value="9"/>
</dbReference>
<keyword evidence="2" id="KW-0964">Secreted</keyword>
<comment type="caution">
    <text evidence="9">Lacks conserved residue(s) required for the propagation of feature annotation.</text>
</comment>
<evidence type="ECO:0000256" key="9">
    <source>
        <dbReference type="PROSITE-ProRule" id="PRU00076"/>
    </source>
</evidence>
<dbReference type="PROSITE" id="PS00022">
    <property type="entry name" value="EGF_1"/>
    <property type="match status" value="1"/>
</dbReference>
<comment type="subcellular location">
    <subcellularLocation>
        <location evidence="1">Secreted</location>
        <location evidence="1">Extracellular space</location>
        <location evidence="1">Extracellular matrix</location>
    </subcellularLocation>
</comment>
<evidence type="ECO:0000313" key="13">
    <source>
        <dbReference type="Proteomes" id="UP000016666"/>
    </source>
</evidence>
<dbReference type="InterPro" id="IPR017878">
    <property type="entry name" value="TB_dom"/>
</dbReference>
<evidence type="ECO:0000256" key="4">
    <source>
        <dbReference type="ARBA" id="ARBA00022729"/>
    </source>
</evidence>
<feature type="domain" description="EGF-like" evidence="10">
    <location>
        <begin position="556"/>
        <end position="596"/>
    </location>
</feature>
<dbReference type="Gene3D" id="2.10.25.10">
    <property type="entry name" value="Laminin"/>
    <property type="match status" value="9"/>
</dbReference>
<dbReference type="GO" id="GO:0005509">
    <property type="term" value="F:calcium ion binding"/>
    <property type="evidence" value="ECO:0007669"/>
    <property type="project" value="InterPro"/>
</dbReference>
<evidence type="ECO:0000256" key="3">
    <source>
        <dbReference type="ARBA" id="ARBA00022536"/>
    </source>
</evidence>
<dbReference type="PANTHER" id="PTHR24039:SF28">
    <property type="entry name" value="EGF-LIKE DOMAIN-CONTAINING PROTEIN"/>
    <property type="match status" value="1"/>
</dbReference>
<evidence type="ECO:0000256" key="5">
    <source>
        <dbReference type="ARBA" id="ARBA00022737"/>
    </source>
</evidence>
<dbReference type="CDD" id="cd00054">
    <property type="entry name" value="EGF_CA"/>
    <property type="match status" value="7"/>
</dbReference>